<name>A0A179HA30_PURLI</name>
<accession>A0A179HA30</accession>
<reference evidence="1 2" key="1">
    <citation type="submission" date="2016-01" db="EMBL/GenBank/DDBJ databases">
        <title>Biosynthesis of antibiotic leucinostatins and their inhibition on Phytophthora in bio-control Purpureocillium lilacinum.</title>
        <authorList>
            <person name="Wang G."/>
            <person name="Liu Z."/>
            <person name="Lin R."/>
            <person name="Li E."/>
            <person name="Mao Z."/>
            <person name="Ling J."/>
            <person name="Yin W."/>
            <person name="Xie B."/>
        </authorList>
    </citation>
    <scope>NUCLEOTIDE SEQUENCE [LARGE SCALE GENOMIC DNA]</scope>
    <source>
        <strain evidence="1">PLBJ-1</strain>
    </source>
</reference>
<evidence type="ECO:0000313" key="2">
    <source>
        <dbReference type="Proteomes" id="UP000078240"/>
    </source>
</evidence>
<dbReference type="EMBL" id="LSBH01000001">
    <property type="protein sequence ID" value="OAQ86363.1"/>
    <property type="molecule type" value="Genomic_DNA"/>
</dbReference>
<dbReference type="Proteomes" id="UP000078240">
    <property type="component" value="Unassembled WGS sequence"/>
</dbReference>
<protein>
    <submittedName>
        <fullName evidence="1">Uncharacterized protein</fullName>
    </submittedName>
</protein>
<proteinExistence type="predicted"/>
<sequence length="208" mass="22792">MLSRLVGAVEARCAANREGEVFRPPGETEVANSTAVYEVEMVAEAFASGASRRAEGFVQRVAIKSVCLDANDCANDVRTVPEDGSVLTDRVDNLHRAAVNAAKTCQRWEIQVQQDLCEQFCRELIELADGIVRCDGRVDPSSIVKRTSCHQLRVVQSVVADVLLRVGRGIEYIRKLSFHHIAFCSILRSRSGGLGGQVYGRGYPAILE</sequence>
<organism evidence="1 2">
    <name type="scientific">Purpureocillium lilacinum</name>
    <name type="common">Paecilomyces lilacinus</name>
    <dbReference type="NCBI Taxonomy" id="33203"/>
    <lineage>
        <taxon>Eukaryota</taxon>
        <taxon>Fungi</taxon>
        <taxon>Dikarya</taxon>
        <taxon>Ascomycota</taxon>
        <taxon>Pezizomycotina</taxon>
        <taxon>Sordariomycetes</taxon>
        <taxon>Hypocreomycetidae</taxon>
        <taxon>Hypocreales</taxon>
        <taxon>Ophiocordycipitaceae</taxon>
        <taxon>Purpureocillium</taxon>
    </lineage>
</organism>
<evidence type="ECO:0000313" key="1">
    <source>
        <dbReference type="EMBL" id="OAQ86363.1"/>
    </source>
</evidence>
<dbReference type="AlphaFoldDB" id="A0A179HA30"/>
<comment type="caution">
    <text evidence="1">The sequence shown here is derived from an EMBL/GenBank/DDBJ whole genome shotgun (WGS) entry which is preliminary data.</text>
</comment>
<gene>
    <name evidence="1" type="ORF">VFPBJ_00403</name>
</gene>